<proteinExistence type="predicted"/>
<keyword evidence="2" id="KW-1185">Reference proteome</keyword>
<reference evidence="1" key="1">
    <citation type="submission" date="2021-12" db="EMBL/GenBank/DDBJ databases">
        <authorList>
            <person name="Zaccaron A."/>
            <person name="Stergiopoulos I."/>
        </authorList>
    </citation>
    <scope>NUCLEOTIDE SEQUENCE</scope>
    <source>
        <strain evidence="1">Race5_Kim</strain>
    </source>
</reference>
<dbReference type="EMBL" id="CP090168">
    <property type="protein sequence ID" value="UJO19273.1"/>
    <property type="molecule type" value="Genomic_DNA"/>
</dbReference>
<organism evidence="1 2">
    <name type="scientific">Passalora fulva</name>
    <name type="common">Tomato leaf mold</name>
    <name type="synonym">Cladosporium fulvum</name>
    <dbReference type="NCBI Taxonomy" id="5499"/>
    <lineage>
        <taxon>Eukaryota</taxon>
        <taxon>Fungi</taxon>
        <taxon>Dikarya</taxon>
        <taxon>Ascomycota</taxon>
        <taxon>Pezizomycotina</taxon>
        <taxon>Dothideomycetes</taxon>
        <taxon>Dothideomycetidae</taxon>
        <taxon>Mycosphaerellales</taxon>
        <taxon>Mycosphaerellaceae</taxon>
        <taxon>Fulvia</taxon>
    </lineage>
</organism>
<evidence type="ECO:0000313" key="2">
    <source>
        <dbReference type="Proteomes" id="UP000756132"/>
    </source>
</evidence>
<name>A0A9Q8PB90_PASFU</name>
<dbReference type="RefSeq" id="XP_047763639.1">
    <property type="nucleotide sequence ID" value="XM_047906185.1"/>
</dbReference>
<reference evidence="1" key="2">
    <citation type="journal article" date="2022" name="Microb. Genom.">
        <title>A chromosome-scale genome assembly of the tomato pathogen Cladosporium fulvum reveals a compartmentalized genome architecture and the presence of a dispensable chromosome.</title>
        <authorList>
            <person name="Zaccaron A.Z."/>
            <person name="Chen L.H."/>
            <person name="Samaras A."/>
            <person name="Stergiopoulos I."/>
        </authorList>
    </citation>
    <scope>NUCLEOTIDE SEQUENCE</scope>
    <source>
        <strain evidence="1">Race5_Kim</strain>
    </source>
</reference>
<dbReference type="Proteomes" id="UP000756132">
    <property type="component" value="Chromosome 6"/>
</dbReference>
<gene>
    <name evidence="1" type="ORF">CLAFUR5_07037</name>
</gene>
<protein>
    <submittedName>
        <fullName evidence="1">Uncharacterized protein</fullName>
    </submittedName>
</protein>
<dbReference type="GeneID" id="71986915"/>
<evidence type="ECO:0000313" key="1">
    <source>
        <dbReference type="EMBL" id="UJO19273.1"/>
    </source>
</evidence>
<sequence length="305" mass="34569">MASAASRVFDIAELLEMILLQVRVHDAGTTEEARSIRNLSILQRVNHTFKSSIDNSMRLQRAMLLASEDEDDPSREVLHGFEFLLDGQVSSEPLHPAFPCLGHCNPSRYRSGTGDVTLRLYIMQRTSSRGTRQAYFGCDCSDNTGITSFQEGISTLARAHLKAHFDRQASWRRMILSSKHRHIKISFCAFTKTYDNIKAAYSHWAAFDGAHTLGDLYEALAIVLQRTEAEHDLAHDDVKQTRETIKWGLGGWLVGARDNVTISQVKKLKRDHTALRECGQNRFSCPVCTVLCMLGEKYREIWDHL</sequence>
<dbReference type="KEGG" id="ffu:CLAFUR5_07037"/>
<accession>A0A9Q8PB90</accession>
<dbReference type="AlphaFoldDB" id="A0A9Q8PB90"/>
<dbReference type="OrthoDB" id="3648185at2759"/>